<dbReference type="Pfam" id="PF02965">
    <property type="entry name" value="Met_synt_B12"/>
    <property type="match status" value="1"/>
</dbReference>
<dbReference type="PROSITE" id="PS51337">
    <property type="entry name" value="B12_BINDING_NTER"/>
    <property type="match status" value="1"/>
</dbReference>
<comment type="cofactor">
    <cofactor evidence="9">
        <name>Zn(2+)</name>
        <dbReference type="ChEBI" id="CHEBI:29105"/>
    </cofactor>
</comment>
<feature type="domain" description="AdoMet activation" evidence="11">
    <location>
        <begin position="569"/>
        <end position="895"/>
    </location>
</feature>
<proteinExistence type="inferred from homology"/>
<feature type="domain" description="Pterin-binding" evidence="10">
    <location>
        <begin position="29"/>
        <end position="290"/>
    </location>
</feature>
<dbReference type="NCBIfam" id="TIGR02082">
    <property type="entry name" value="metH"/>
    <property type="match status" value="1"/>
</dbReference>
<evidence type="ECO:0000313" key="14">
    <source>
        <dbReference type="EMBL" id="BDB54570.1"/>
    </source>
</evidence>
<dbReference type="SMART" id="SM01018">
    <property type="entry name" value="B12-binding_2"/>
    <property type="match status" value="1"/>
</dbReference>
<name>A0ABM7V5D5_9FLAO</name>
<keyword evidence="6" id="KW-0677">Repeat</keyword>
<keyword evidence="15" id="KW-1185">Reference proteome</keyword>
<feature type="domain" description="B12-binding N-terminal" evidence="13">
    <location>
        <begin position="321"/>
        <end position="415"/>
    </location>
</feature>
<dbReference type="InterPro" id="IPR036724">
    <property type="entry name" value="Cobalamin-bd_sf"/>
</dbReference>
<organism evidence="14 15">
    <name type="scientific">Flavobacterium ammoniigenes</name>
    <dbReference type="NCBI Taxonomy" id="1751095"/>
    <lineage>
        <taxon>Bacteria</taxon>
        <taxon>Pseudomonadati</taxon>
        <taxon>Bacteroidota</taxon>
        <taxon>Flavobacteriia</taxon>
        <taxon>Flavobacteriales</taxon>
        <taxon>Flavobacteriaceae</taxon>
        <taxon>Flavobacterium</taxon>
    </lineage>
</organism>
<comment type="domain">
    <text evidence="9">Modular enzyme with four functionally distinct domains. The isolated Hcy-binding domain catalyzes methyl transfer from free methylcobalamin to homocysteine. The Hcy-binding domain in association with the pterin-binding domain catalyzes the methylation of cob(I)alamin by methyltetrahydrofolate and the methylation of homocysteine. The B12-binding domain binds the cofactor. The AdoMet activation domain binds S-adenosyl-L-methionine. Under aerobic conditions cob(I)alamin can be converted to inactive cob(II)alamin. Reductive methylation by S-adenosyl-L-methionine and flavodoxin regenerates methylcobalamin.</text>
</comment>
<evidence type="ECO:0000259" key="10">
    <source>
        <dbReference type="PROSITE" id="PS50972"/>
    </source>
</evidence>
<evidence type="ECO:0000256" key="5">
    <source>
        <dbReference type="ARBA" id="ARBA00022723"/>
    </source>
</evidence>
<dbReference type="PANTHER" id="PTHR45833">
    <property type="entry name" value="METHIONINE SYNTHASE"/>
    <property type="match status" value="1"/>
</dbReference>
<dbReference type="NCBIfam" id="NF007024">
    <property type="entry name" value="PRK09490.1"/>
    <property type="match status" value="1"/>
</dbReference>
<dbReference type="InterPro" id="IPR037010">
    <property type="entry name" value="VitB12-dep_Met_synth_activ_sf"/>
</dbReference>
<evidence type="ECO:0000256" key="9">
    <source>
        <dbReference type="PIRNR" id="PIRNR000381"/>
    </source>
</evidence>
<dbReference type="InterPro" id="IPR006158">
    <property type="entry name" value="Cobalamin-bd"/>
</dbReference>
<comment type="pathway">
    <text evidence="9">Amino-acid biosynthesis; L-methionine biosynthesis via de novo pathway; L-methionine from L-homocysteine (MetH route): step 1/1.</text>
</comment>
<comment type="catalytic activity">
    <reaction evidence="9">
        <text>(6S)-5-methyl-5,6,7,8-tetrahydrofolate + L-homocysteine = (6S)-5,6,7,8-tetrahydrofolate + L-methionine</text>
        <dbReference type="Rhea" id="RHEA:11172"/>
        <dbReference type="ChEBI" id="CHEBI:18608"/>
        <dbReference type="ChEBI" id="CHEBI:57453"/>
        <dbReference type="ChEBI" id="CHEBI:57844"/>
        <dbReference type="ChEBI" id="CHEBI:58199"/>
        <dbReference type="EC" id="2.1.1.13"/>
    </reaction>
</comment>
<evidence type="ECO:0000256" key="8">
    <source>
        <dbReference type="NCBIfam" id="TIGR02082"/>
    </source>
</evidence>
<evidence type="ECO:0000256" key="4">
    <source>
        <dbReference type="ARBA" id="ARBA00022679"/>
    </source>
</evidence>
<dbReference type="Pfam" id="PF02607">
    <property type="entry name" value="B12-binding_2"/>
    <property type="match status" value="1"/>
</dbReference>
<evidence type="ECO:0000259" key="11">
    <source>
        <dbReference type="PROSITE" id="PS50974"/>
    </source>
</evidence>
<reference evidence="14 15" key="1">
    <citation type="journal article" date="2022" name="Int. J. Syst. Evol. Microbiol.">
        <title>Flavobacterium ammonificans sp. nov. and Flavobacterium ammoniigenes sp. nov., ammonifying bacteria isolated from surface river water.</title>
        <authorList>
            <person name="Watanabe K."/>
            <person name="Kitamura T."/>
            <person name="Ogata Y."/>
            <person name="Shindo C."/>
            <person name="Suda W."/>
        </authorList>
    </citation>
    <scope>NUCLEOTIDE SEQUENCE [LARGE SCALE GENOMIC DNA]</scope>
    <source>
        <strain evidence="14 15">GENT5</strain>
    </source>
</reference>
<dbReference type="Gene3D" id="3.40.50.280">
    <property type="entry name" value="Cobalamin-binding domain"/>
    <property type="match status" value="1"/>
</dbReference>
<dbReference type="PROSITE" id="PS50974">
    <property type="entry name" value="ADOMET_ACTIVATION"/>
    <property type="match status" value="1"/>
</dbReference>
<dbReference type="InterPro" id="IPR033706">
    <property type="entry name" value="Met_synthase_B12-bd"/>
</dbReference>
<dbReference type="SUPFAM" id="SSF51717">
    <property type="entry name" value="Dihydropteroate synthetase-like"/>
    <property type="match status" value="1"/>
</dbReference>
<reference evidence="14 15" key="2">
    <citation type="journal article" date="2022" name="Microorganisms">
        <title>Complete Genome Sequences of Two Flavobacterium ammonificans Strains and a Flavobacterium ammoniigenes Strain of Ammonifying Bacterioplankton Isolated from Surface River Water.</title>
        <authorList>
            <person name="Suda W."/>
            <person name="Ogata Y."/>
            <person name="Shindo C."/>
            <person name="Watanabe K."/>
        </authorList>
    </citation>
    <scope>NUCLEOTIDE SEQUENCE [LARGE SCALE GENOMIC DNA]</scope>
    <source>
        <strain evidence="14 15">GENT5</strain>
    </source>
</reference>
<evidence type="ECO:0000259" key="13">
    <source>
        <dbReference type="PROSITE" id="PS51337"/>
    </source>
</evidence>
<evidence type="ECO:0000256" key="6">
    <source>
        <dbReference type="ARBA" id="ARBA00022737"/>
    </source>
</evidence>
<dbReference type="InterPro" id="IPR036594">
    <property type="entry name" value="Meth_synthase_dom"/>
</dbReference>
<dbReference type="InterPro" id="IPR004223">
    <property type="entry name" value="VitB12-dep_Met_synth_activ_dom"/>
</dbReference>
<gene>
    <name evidence="14" type="ORF">GENT5_08750</name>
</gene>
<dbReference type="Proteomes" id="UP001319867">
    <property type="component" value="Chromosome"/>
</dbReference>
<comment type="cofactor">
    <cofactor evidence="9">
        <name>methylcob(III)alamin</name>
        <dbReference type="ChEBI" id="CHEBI:28115"/>
    </cofactor>
</comment>
<evidence type="ECO:0000259" key="12">
    <source>
        <dbReference type="PROSITE" id="PS51332"/>
    </source>
</evidence>
<dbReference type="CDD" id="cd02069">
    <property type="entry name" value="methionine_synthase_B12_BD"/>
    <property type="match status" value="1"/>
</dbReference>
<accession>A0ABM7V5D5</accession>
<dbReference type="InterPro" id="IPR011005">
    <property type="entry name" value="Dihydropteroate_synth-like_sf"/>
</dbReference>
<dbReference type="PANTHER" id="PTHR45833:SF1">
    <property type="entry name" value="METHIONINE SYNTHASE"/>
    <property type="match status" value="1"/>
</dbReference>
<dbReference type="Pfam" id="PF00809">
    <property type="entry name" value="Pterin_bind"/>
    <property type="match status" value="1"/>
</dbReference>
<dbReference type="PIRSF" id="PIRSF000381">
    <property type="entry name" value="MetH"/>
    <property type="match status" value="1"/>
</dbReference>
<keyword evidence="7 9" id="KW-0170">Cobalt</keyword>
<evidence type="ECO:0000313" key="15">
    <source>
        <dbReference type="Proteomes" id="UP001319867"/>
    </source>
</evidence>
<dbReference type="EMBL" id="AP025184">
    <property type="protein sequence ID" value="BDB54570.1"/>
    <property type="molecule type" value="Genomic_DNA"/>
</dbReference>
<sequence length="895" mass="99941">MLHDMSTHETKYLQLSGLEPLIITPETNFVNVGERTNVTGSRKFLRLIKEEQYEEALDIARNQVEGGAQIIDVNMDEGMLDGVYAMTKFLNLIAAEPDISRVPVMIDSSKWEIIEAGLKVIQGKGVVNSISLKEGEEKFIEYAKKIKRYGAAVIVMAFDEKGQADNYERRIEICKRSYDVLVDKVGFPAQDIIFDPNIFPVATGMEEHKLNALDFFRATKWIRENLPYAHISGGVSNVSFSFRGNDKVREAMHSAFLYHAIKNGMTMGIVNPEMLEIYDEIDPVLLEHVEDVLLNRREDATERLLDLAESFKGDFKANEKAIAEWRNGTVQERLTHSLVKGIDEFIEIDVEEARQAASKPIEVIEINLMAGMNVVGDLFGSGKMFLPQVVKSARVMKKAVAYLLPYIEAEKDGVSQSAGKVLMATVKGDVHDIGKNIVSVVLACNNYEIVDLGVMVAPEKIIAAAIEHNVDIIGLSGLITPSLDEMVYLAKELDKINVQIPIMIGGATTSRAHTAVKIAPQYKATVVHVNDASRAVTVAGNLLNSDTNEKYTQDIRTEYDALREGYLNRSRDKNFLTIEQARVNKLKLDWNTYTPAQPNFIGTKTVDVAIADLVDYIDWTPFFNSWELYGKYPAILTDEVVGEQATSLFADAQQMLHQLIQENWLTAKGIVGIFPANTINDDDILLTTDNGQPITFLTLRQQSQKTAGAPNIALADFIAPKDSGVQDYMGCFCVTTGFGVEEKAKAFEKDLDDYNSILVKALGDRLAEAFAEYLHLQVRKEIWGYASDENLSNQDLIAENYKGIRPAPGYPACPDHLEKPTIWKLLEVEQKIGVTLTESMAMWPASSVSGYYFANPESKYFGLGKIKQDQVEDYSKRRNTTMEQAQKWLAPNIAD</sequence>
<comment type="similarity">
    <text evidence="1">Belongs to the vitamin-B12 dependent methionine synthase family.</text>
</comment>
<dbReference type="InterPro" id="IPR003759">
    <property type="entry name" value="Cbl-bd_cap"/>
</dbReference>
<keyword evidence="2 9" id="KW-0489">Methyltransferase</keyword>
<keyword evidence="9" id="KW-0486">Methionine biosynthesis</keyword>
<evidence type="ECO:0000256" key="1">
    <source>
        <dbReference type="ARBA" id="ARBA00010398"/>
    </source>
</evidence>
<dbReference type="InterPro" id="IPR050554">
    <property type="entry name" value="Met_Synthase/Corrinoid"/>
</dbReference>
<keyword evidence="4 9" id="KW-0808">Transferase</keyword>
<dbReference type="InterPro" id="IPR000489">
    <property type="entry name" value="Pterin-binding_dom"/>
</dbReference>
<keyword evidence="9" id="KW-0028">Amino-acid biosynthesis</keyword>
<evidence type="ECO:0000256" key="3">
    <source>
        <dbReference type="ARBA" id="ARBA00022628"/>
    </source>
</evidence>
<evidence type="ECO:0000256" key="2">
    <source>
        <dbReference type="ARBA" id="ARBA00022603"/>
    </source>
</evidence>
<dbReference type="SUPFAM" id="SSF56507">
    <property type="entry name" value="Methionine synthase activation domain-like"/>
    <property type="match status" value="1"/>
</dbReference>
<keyword evidence="5 9" id="KW-0479">Metal-binding</keyword>
<feature type="domain" description="B12-binding" evidence="12">
    <location>
        <begin position="418"/>
        <end position="553"/>
    </location>
</feature>
<comment type="function">
    <text evidence="9">Catalyzes the transfer of a methyl group from methyl-cobalamin to homocysteine, yielding enzyme-bound cob(I)alamin and methionine. Subsequently, remethylates the cofactor using methyltetrahydrofolate.</text>
</comment>
<protein>
    <recommendedName>
        <fullName evidence="8 9">Methionine synthase</fullName>
        <ecNumber evidence="8 9">2.1.1.13</ecNumber>
    </recommendedName>
    <alternativeName>
        <fullName evidence="9">5-methyltetrahydrofolate--homocysteine methyltransferase</fullName>
    </alternativeName>
</protein>
<keyword evidence="3 9" id="KW-0846">Cobalamin</keyword>
<keyword evidence="9" id="KW-0862">Zinc</keyword>
<evidence type="ECO:0000256" key="7">
    <source>
        <dbReference type="ARBA" id="ARBA00023285"/>
    </source>
</evidence>
<dbReference type="Gene3D" id="3.20.20.20">
    <property type="entry name" value="Dihydropteroate synthase-like"/>
    <property type="match status" value="1"/>
</dbReference>
<dbReference type="Pfam" id="PF02310">
    <property type="entry name" value="B12-binding"/>
    <property type="match status" value="1"/>
</dbReference>
<dbReference type="Gene3D" id="3.10.196.10">
    <property type="entry name" value="Vitamin B12-dependent methionine synthase, activation domain"/>
    <property type="match status" value="1"/>
</dbReference>
<keyword evidence="9" id="KW-0949">S-adenosyl-L-methionine</keyword>
<dbReference type="EC" id="2.1.1.13" evidence="8 9"/>
<dbReference type="CDD" id="cd00740">
    <property type="entry name" value="MeTr"/>
    <property type="match status" value="1"/>
</dbReference>
<dbReference type="SUPFAM" id="SSF52242">
    <property type="entry name" value="Cobalamin (vitamin B12)-binding domain"/>
    <property type="match status" value="1"/>
</dbReference>
<dbReference type="InterPro" id="IPR011822">
    <property type="entry name" value="MetH"/>
</dbReference>
<dbReference type="Gene3D" id="1.10.288.10">
    <property type="entry name" value="Cobalamin-dependent Methionine Synthase, domain 2"/>
    <property type="match status" value="1"/>
</dbReference>
<dbReference type="SUPFAM" id="SSF47644">
    <property type="entry name" value="Methionine synthase domain"/>
    <property type="match status" value="1"/>
</dbReference>
<dbReference type="PROSITE" id="PS50972">
    <property type="entry name" value="PTERIN_BINDING"/>
    <property type="match status" value="1"/>
</dbReference>
<dbReference type="Gene3D" id="1.10.1240.10">
    <property type="entry name" value="Methionine synthase domain"/>
    <property type="match status" value="1"/>
</dbReference>
<dbReference type="PROSITE" id="PS51332">
    <property type="entry name" value="B12_BINDING"/>
    <property type="match status" value="1"/>
</dbReference>